<feature type="non-terminal residue" evidence="2">
    <location>
        <position position="144"/>
    </location>
</feature>
<evidence type="ECO:0000313" key="2">
    <source>
        <dbReference type="EMBL" id="CAD1473369.1"/>
    </source>
</evidence>
<accession>A0A6V7H577</accession>
<name>A0A6V7H577_9HYME</name>
<dbReference type="OrthoDB" id="10380995at2759"/>
<dbReference type="AlphaFoldDB" id="A0A6V7H577"/>
<feature type="region of interest" description="Disordered" evidence="1">
    <location>
        <begin position="104"/>
        <end position="144"/>
    </location>
</feature>
<dbReference type="EMBL" id="CAJDYZ010006416">
    <property type="protein sequence ID" value="CAD1473369.1"/>
    <property type="molecule type" value="Genomic_DNA"/>
</dbReference>
<gene>
    <name evidence="2" type="ORF">MHI_LOCUS374351</name>
</gene>
<protein>
    <submittedName>
        <fullName evidence="2">Uncharacterized protein</fullName>
    </submittedName>
</protein>
<dbReference type="Proteomes" id="UP000752696">
    <property type="component" value="Unassembled WGS sequence"/>
</dbReference>
<sequence length="144" mass="15777">MARNVLKKSTPLSSIHKKEERMKNKKTTQKQFTIPVDYSTAYSPTESSAGRSWVAAVARSPWDVPSHEYREHRPGDDVAADDEGSVCRLRSRFRCRGVVCGASACEDDSRSSRGLGGTNVDWKPRQGEEADTCSTSVDALPSAA</sequence>
<evidence type="ECO:0000256" key="1">
    <source>
        <dbReference type="SAM" id="MobiDB-lite"/>
    </source>
</evidence>
<comment type="caution">
    <text evidence="2">The sequence shown here is derived from an EMBL/GenBank/DDBJ whole genome shotgun (WGS) entry which is preliminary data.</text>
</comment>
<evidence type="ECO:0000313" key="3">
    <source>
        <dbReference type="Proteomes" id="UP000752696"/>
    </source>
</evidence>
<feature type="region of interest" description="Disordered" evidence="1">
    <location>
        <begin position="1"/>
        <end position="29"/>
    </location>
</feature>
<proteinExistence type="predicted"/>
<reference evidence="2" key="1">
    <citation type="submission" date="2020-07" db="EMBL/GenBank/DDBJ databases">
        <authorList>
            <person name="Nazaruddin N."/>
        </authorList>
    </citation>
    <scope>NUCLEOTIDE SEQUENCE</scope>
</reference>
<organism evidence="2 3">
    <name type="scientific">Heterotrigona itama</name>
    <dbReference type="NCBI Taxonomy" id="395501"/>
    <lineage>
        <taxon>Eukaryota</taxon>
        <taxon>Metazoa</taxon>
        <taxon>Ecdysozoa</taxon>
        <taxon>Arthropoda</taxon>
        <taxon>Hexapoda</taxon>
        <taxon>Insecta</taxon>
        <taxon>Pterygota</taxon>
        <taxon>Neoptera</taxon>
        <taxon>Endopterygota</taxon>
        <taxon>Hymenoptera</taxon>
        <taxon>Apocrita</taxon>
        <taxon>Aculeata</taxon>
        <taxon>Apoidea</taxon>
        <taxon>Anthophila</taxon>
        <taxon>Apidae</taxon>
        <taxon>Heterotrigona</taxon>
    </lineage>
</organism>
<keyword evidence="3" id="KW-1185">Reference proteome</keyword>